<dbReference type="EMBL" id="JACHHH010000012">
    <property type="protein sequence ID" value="MBB6042121.1"/>
    <property type="molecule type" value="Genomic_DNA"/>
</dbReference>
<sequence>MQIKKLMSIIAAFTITLSLAACSSANPNADSDESAPARTEQAQQTEQAGTRRYIYS</sequence>
<proteinExistence type="predicted"/>
<feature type="signal peptide" evidence="2">
    <location>
        <begin position="1"/>
        <end position="20"/>
    </location>
</feature>
<name>A0A7W9SIM9_9FIRM</name>
<dbReference type="AlphaFoldDB" id="A0A7W9SIM9"/>
<dbReference type="Proteomes" id="UP000522163">
    <property type="component" value="Unassembled WGS sequence"/>
</dbReference>
<organism evidence="3 4">
    <name type="scientific">Oribacterium sinus</name>
    <dbReference type="NCBI Taxonomy" id="237576"/>
    <lineage>
        <taxon>Bacteria</taxon>
        <taxon>Bacillati</taxon>
        <taxon>Bacillota</taxon>
        <taxon>Clostridia</taxon>
        <taxon>Lachnospirales</taxon>
        <taxon>Lachnospiraceae</taxon>
        <taxon>Oribacterium</taxon>
    </lineage>
</organism>
<reference evidence="3 4" key="1">
    <citation type="submission" date="2020-08" db="EMBL/GenBank/DDBJ databases">
        <title>Genomic Encyclopedia of Type Strains, Phase IV (KMG-IV): sequencing the most valuable type-strain genomes for metagenomic binning, comparative biology and taxonomic classification.</title>
        <authorList>
            <person name="Goeker M."/>
        </authorList>
    </citation>
    <scope>NUCLEOTIDE SEQUENCE [LARGE SCALE GENOMIC DNA]</scope>
    <source>
        <strain evidence="3 4">DSM 17245</strain>
    </source>
</reference>
<feature type="region of interest" description="Disordered" evidence="1">
    <location>
        <begin position="24"/>
        <end position="56"/>
    </location>
</feature>
<evidence type="ECO:0000313" key="4">
    <source>
        <dbReference type="Proteomes" id="UP000522163"/>
    </source>
</evidence>
<accession>A0A7W9SIM9</accession>
<protein>
    <submittedName>
        <fullName evidence="3">Putative small lipoprotein YifL</fullName>
    </submittedName>
</protein>
<keyword evidence="2" id="KW-0732">Signal</keyword>
<dbReference type="PROSITE" id="PS51257">
    <property type="entry name" value="PROKAR_LIPOPROTEIN"/>
    <property type="match status" value="1"/>
</dbReference>
<feature type="chain" id="PRO_5030680638" evidence="2">
    <location>
        <begin position="21"/>
        <end position="56"/>
    </location>
</feature>
<comment type="caution">
    <text evidence="3">The sequence shown here is derived from an EMBL/GenBank/DDBJ whole genome shotgun (WGS) entry which is preliminary data.</text>
</comment>
<evidence type="ECO:0000256" key="2">
    <source>
        <dbReference type="SAM" id="SignalP"/>
    </source>
</evidence>
<gene>
    <name evidence="3" type="ORF">HNQ46_002117</name>
</gene>
<evidence type="ECO:0000256" key="1">
    <source>
        <dbReference type="SAM" id="MobiDB-lite"/>
    </source>
</evidence>
<keyword evidence="3" id="KW-0449">Lipoprotein</keyword>
<feature type="compositionally biased region" description="Low complexity" evidence="1">
    <location>
        <begin position="37"/>
        <end position="56"/>
    </location>
</feature>
<evidence type="ECO:0000313" key="3">
    <source>
        <dbReference type="EMBL" id="MBB6042121.1"/>
    </source>
</evidence>